<keyword evidence="3" id="KW-1185">Reference proteome</keyword>
<feature type="region of interest" description="Disordered" evidence="1">
    <location>
        <begin position="257"/>
        <end position="326"/>
    </location>
</feature>
<feature type="region of interest" description="Disordered" evidence="1">
    <location>
        <begin position="644"/>
        <end position="684"/>
    </location>
</feature>
<accession>A0ABQ5EXB6</accession>
<sequence>MSDLKFADTYNLVVFLSKPAESEGFEQIVDFLNANPIKYDLIVNPTVYCSCIKQFWDTVKAKTVNGEVQLQALVDKKKVIITESTIRRDLQLEDVEGTDCLPNATIFEQLTLTGYEKLSQKLTFYKAFFSPQRKYLIHTILQCLSTKTTAWNEFSSTMASAIICLATNQKFNFSKYIFDNMVKNVDSMVKFWMYPRFVQVFMNKQVGDMSHHKRIYVTPSHTKKIFENMKREGKGFSGRVTPLFPTMMVQAQEEMGEGLANPTDPHHTPIITQPSTSQPQKKQKPRKSKRKDTEIRQSSGPIEPIADEAANEENVPTHSNDPLLSGEDSLKLNDLMEICTTLQKKVLDLETSKTTQAHEISSLKLRVKRLKKKGGSRTHKLKRLFKVGRSAQVVSSEDEGLGDQEDASKLGRKIDDIDKDAEVTLAQGRYGDDLVFDISVLDGEEVFVEQDVVEKEVSTVDPPTTTDEVVTTASVEVSVVTTTIITATTTVDDEVEMTLAQTLIELKSARPKAKGLVVHDQEPSKSITTTTTTAGILLQDPSETRTTIPSKDKGKGIIVEEPLKMKKKDQDKVETNYELAQSLLAEEQKELTIEEKSKLFVQLLEKRRKFFAAKRAEEKRNKPPTKAQQRSIMTTYLKNMAGWKSKDLKTNETREEESSKRAGDELEQKKSKKQKLDEKVEAEADDAKEAEELKKCLEIVPDDGDDVTIDVTHLVLLVQKLLLLVLKVNAAGIKVTTAERLQLLKG</sequence>
<proteinExistence type="predicted"/>
<evidence type="ECO:0000313" key="2">
    <source>
        <dbReference type="EMBL" id="GJT55580.1"/>
    </source>
</evidence>
<reference evidence="2" key="2">
    <citation type="submission" date="2022-01" db="EMBL/GenBank/DDBJ databases">
        <authorList>
            <person name="Yamashiro T."/>
            <person name="Shiraishi A."/>
            <person name="Satake H."/>
            <person name="Nakayama K."/>
        </authorList>
    </citation>
    <scope>NUCLEOTIDE SEQUENCE</scope>
</reference>
<dbReference type="EMBL" id="BQNB010016769">
    <property type="protein sequence ID" value="GJT55580.1"/>
    <property type="molecule type" value="Genomic_DNA"/>
</dbReference>
<dbReference type="Proteomes" id="UP001151760">
    <property type="component" value="Unassembled WGS sequence"/>
</dbReference>
<organism evidence="2 3">
    <name type="scientific">Tanacetum coccineum</name>
    <dbReference type="NCBI Taxonomy" id="301880"/>
    <lineage>
        <taxon>Eukaryota</taxon>
        <taxon>Viridiplantae</taxon>
        <taxon>Streptophyta</taxon>
        <taxon>Embryophyta</taxon>
        <taxon>Tracheophyta</taxon>
        <taxon>Spermatophyta</taxon>
        <taxon>Magnoliopsida</taxon>
        <taxon>eudicotyledons</taxon>
        <taxon>Gunneridae</taxon>
        <taxon>Pentapetalae</taxon>
        <taxon>asterids</taxon>
        <taxon>campanulids</taxon>
        <taxon>Asterales</taxon>
        <taxon>Asteraceae</taxon>
        <taxon>Asteroideae</taxon>
        <taxon>Anthemideae</taxon>
        <taxon>Anthemidinae</taxon>
        <taxon>Tanacetum</taxon>
    </lineage>
</organism>
<gene>
    <name evidence="2" type="ORF">Tco_0990634</name>
</gene>
<evidence type="ECO:0000313" key="3">
    <source>
        <dbReference type="Proteomes" id="UP001151760"/>
    </source>
</evidence>
<evidence type="ECO:0000256" key="1">
    <source>
        <dbReference type="SAM" id="MobiDB-lite"/>
    </source>
</evidence>
<comment type="caution">
    <text evidence="2">The sequence shown here is derived from an EMBL/GenBank/DDBJ whole genome shotgun (WGS) entry which is preliminary data.</text>
</comment>
<name>A0ABQ5EXB6_9ASTR</name>
<feature type="compositionally biased region" description="Basic residues" evidence="1">
    <location>
        <begin position="281"/>
        <end position="290"/>
    </location>
</feature>
<protein>
    <recommendedName>
        <fullName evidence="4">Xylulose kinase-1</fullName>
    </recommendedName>
</protein>
<evidence type="ECO:0008006" key="4">
    <source>
        <dbReference type="Google" id="ProtNLM"/>
    </source>
</evidence>
<reference evidence="2" key="1">
    <citation type="journal article" date="2022" name="Int. J. Mol. Sci.">
        <title>Draft Genome of Tanacetum Coccineum: Genomic Comparison of Closely Related Tanacetum-Family Plants.</title>
        <authorList>
            <person name="Yamashiro T."/>
            <person name="Shiraishi A."/>
            <person name="Nakayama K."/>
            <person name="Satake H."/>
        </authorList>
    </citation>
    <scope>NUCLEOTIDE SEQUENCE</scope>
</reference>